<dbReference type="EMBL" id="CADCTD010000170">
    <property type="protein sequence ID" value="CAA9282479.1"/>
    <property type="molecule type" value="Genomic_DNA"/>
</dbReference>
<dbReference type="SUPFAM" id="SSF47413">
    <property type="entry name" value="lambda repressor-like DNA-binding domains"/>
    <property type="match status" value="1"/>
</dbReference>
<name>A0A6J4JMP3_9PROT</name>
<accession>A0A6J4JMP3</accession>
<dbReference type="CDD" id="cd00093">
    <property type="entry name" value="HTH_XRE"/>
    <property type="match status" value="1"/>
</dbReference>
<proteinExistence type="predicted"/>
<gene>
    <name evidence="2" type="ORF">AVDCRST_MAG27-4200</name>
</gene>
<dbReference type="Gene3D" id="1.10.260.40">
    <property type="entry name" value="lambda repressor-like DNA-binding domains"/>
    <property type="match status" value="1"/>
</dbReference>
<evidence type="ECO:0000259" key="1">
    <source>
        <dbReference type="PROSITE" id="PS50943"/>
    </source>
</evidence>
<protein>
    <recommendedName>
        <fullName evidence="1">HTH cro/C1-type domain-containing protein</fullName>
    </recommendedName>
</protein>
<evidence type="ECO:0000313" key="2">
    <source>
        <dbReference type="EMBL" id="CAA9282479.1"/>
    </source>
</evidence>
<dbReference type="InterPro" id="IPR010982">
    <property type="entry name" value="Lambda_DNA-bd_dom_sf"/>
</dbReference>
<dbReference type="SMART" id="SM00530">
    <property type="entry name" value="HTH_XRE"/>
    <property type="match status" value="1"/>
</dbReference>
<dbReference type="InterPro" id="IPR001387">
    <property type="entry name" value="Cro/C1-type_HTH"/>
</dbReference>
<dbReference type="Pfam" id="PF13560">
    <property type="entry name" value="HTH_31"/>
    <property type="match status" value="1"/>
</dbReference>
<feature type="domain" description="HTH cro/C1-type" evidence="1">
    <location>
        <begin position="5"/>
        <end position="59"/>
    </location>
</feature>
<dbReference type="GO" id="GO:0003677">
    <property type="term" value="F:DNA binding"/>
    <property type="evidence" value="ECO:0007669"/>
    <property type="project" value="InterPro"/>
</dbReference>
<dbReference type="AlphaFoldDB" id="A0A6J4JMP3"/>
<sequence>MHPRLKQARLEAGVTLAQMGRALGVSPQQVLKYETGQNRLCATRLPAWAVTCGVAVDDLLGHGGEVLQGALGEGVSSLVQAYTSITDAGVRQALVETARALAEADRHRRGGR</sequence>
<dbReference type="PROSITE" id="PS50943">
    <property type="entry name" value="HTH_CROC1"/>
    <property type="match status" value="1"/>
</dbReference>
<reference evidence="2" key="1">
    <citation type="submission" date="2020-02" db="EMBL/GenBank/DDBJ databases">
        <authorList>
            <person name="Meier V. D."/>
        </authorList>
    </citation>
    <scope>NUCLEOTIDE SEQUENCE</scope>
    <source>
        <strain evidence="2">AVDCRST_MAG27</strain>
    </source>
</reference>
<organism evidence="2">
    <name type="scientific">uncultured Craurococcus sp</name>
    <dbReference type="NCBI Taxonomy" id="1135998"/>
    <lineage>
        <taxon>Bacteria</taxon>
        <taxon>Pseudomonadati</taxon>
        <taxon>Pseudomonadota</taxon>
        <taxon>Alphaproteobacteria</taxon>
        <taxon>Acetobacterales</taxon>
        <taxon>Acetobacteraceae</taxon>
        <taxon>Craurococcus</taxon>
        <taxon>environmental samples</taxon>
    </lineage>
</organism>